<name>A0AAV5I6H4_9ROSI</name>
<dbReference type="Proteomes" id="UP001054252">
    <property type="component" value="Unassembled WGS sequence"/>
</dbReference>
<keyword evidence="3" id="KW-1185">Reference proteome</keyword>
<feature type="signal peptide" evidence="1">
    <location>
        <begin position="1"/>
        <end position="16"/>
    </location>
</feature>
<evidence type="ECO:0000313" key="3">
    <source>
        <dbReference type="Proteomes" id="UP001054252"/>
    </source>
</evidence>
<evidence type="ECO:0008006" key="4">
    <source>
        <dbReference type="Google" id="ProtNLM"/>
    </source>
</evidence>
<accession>A0AAV5I6H4</accession>
<evidence type="ECO:0000256" key="1">
    <source>
        <dbReference type="SAM" id="SignalP"/>
    </source>
</evidence>
<dbReference type="AlphaFoldDB" id="A0AAV5I6H4"/>
<dbReference type="EMBL" id="BPVZ01000007">
    <property type="protein sequence ID" value="GKU93284.1"/>
    <property type="molecule type" value="Genomic_DNA"/>
</dbReference>
<sequence>MLLCLFAVSCSVRCRSDDLLFPPTDLWQHARGLPDLTPIATLLLVLRDYGRLIGLPLGIPSVPVKFRCTSRYPKFWLVQRNLTGTPEFDRYTRNLTETKS</sequence>
<comment type="caution">
    <text evidence="2">The sequence shown here is derived from an EMBL/GenBank/DDBJ whole genome shotgun (WGS) entry which is preliminary data.</text>
</comment>
<organism evidence="2 3">
    <name type="scientific">Rubroshorea leprosula</name>
    <dbReference type="NCBI Taxonomy" id="152421"/>
    <lineage>
        <taxon>Eukaryota</taxon>
        <taxon>Viridiplantae</taxon>
        <taxon>Streptophyta</taxon>
        <taxon>Embryophyta</taxon>
        <taxon>Tracheophyta</taxon>
        <taxon>Spermatophyta</taxon>
        <taxon>Magnoliopsida</taxon>
        <taxon>eudicotyledons</taxon>
        <taxon>Gunneridae</taxon>
        <taxon>Pentapetalae</taxon>
        <taxon>rosids</taxon>
        <taxon>malvids</taxon>
        <taxon>Malvales</taxon>
        <taxon>Dipterocarpaceae</taxon>
        <taxon>Rubroshorea</taxon>
    </lineage>
</organism>
<feature type="chain" id="PRO_5043764213" description="Secreted protein" evidence="1">
    <location>
        <begin position="17"/>
        <end position="100"/>
    </location>
</feature>
<evidence type="ECO:0000313" key="2">
    <source>
        <dbReference type="EMBL" id="GKU93284.1"/>
    </source>
</evidence>
<keyword evidence="1" id="KW-0732">Signal</keyword>
<proteinExistence type="predicted"/>
<gene>
    <name evidence="2" type="ORF">SLEP1_g6889</name>
</gene>
<protein>
    <recommendedName>
        <fullName evidence="4">Secreted protein</fullName>
    </recommendedName>
</protein>
<reference evidence="2 3" key="1">
    <citation type="journal article" date="2021" name="Commun. Biol.">
        <title>The genome of Shorea leprosula (Dipterocarpaceae) highlights the ecological relevance of drought in aseasonal tropical rainforests.</title>
        <authorList>
            <person name="Ng K.K.S."/>
            <person name="Kobayashi M.J."/>
            <person name="Fawcett J.A."/>
            <person name="Hatakeyama M."/>
            <person name="Paape T."/>
            <person name="Ng C.H."/>
            <person name="Ang C.C."/>
            <person name="Tnah L.H."/>
            <person name="Lee C.T."/>
            <person name="Nishiyama T."/>
            <person name="Sese J."/>
            <person name="O'Brien M.J."/>
            <person name="Copetti D."/>
            <person name="Mohd Noor M.I."/>
            <person name="Ong R.C."/>
            <person name="Putra M."/>
            <person name="Sireger I.Z."/>
            <person name="Indrioko S."/>
            <person name="Kosugi Y."/>
            <person name="Izuno A."/>
            <person name="Isagi Y."/>
            <person name="Lee S.L."/>
            <person name="Shimizu K.K."/>
        </authorList>
    </citation>
    <scope>NUCLEOTIDE SEQUENCE [LARGE SCALE GENOMIC DNA]</scope>
    <source>
        <strain evidence="2">214</strain>
    </source>
</reference>